<proteinExistence type="inferred from homology"/>
<dbReference type="InterPro" id="IPR043031">
    <property type="entry name" value="Viral_ssDBP_head"/>
</dbReference>
<dbReference type="Gene3D" id="1.20.190.40">
    <property type="entry name" value="Viral ssDNA binding protein, head domain"/>
    <property type="match status" value="2"/>
</dbReference>
<dbReference type="GeneID" id="65102739"/>
<dbReference type="Pfam" id="PF00747">
    <property type="entry name" value="Viral_DNA_bp"/>
    <property type="match status" value="1"/>
</dbReference>
<gene>
    <name evidence="4" type="primary">ORF6</name>
</gene>
<dbReference type="RefSeq" id="YP_010087454.1">
    <property type="nucleotide sequence ID" value="NC_055555.1"/>
</dbReference>
<evidence type="ECO:0000256" key="1">
    <source>
        <dbReference type="ARBA" id="ARBA00022562"/>
    </source>
</evidence>
<accession>A0A3S8D7F7</accession>
<protein>
    <submittedName>
        <fullName evidence="4">ICP8</fullName>
    </submittedName>
</protein>
<dbReference type="InterPro" id="IPR035989">
    <property type="entry name" value="DBP_sf"/>
</dbReference>
<dbReference type="EMBL" id="MG452722">
    <property type="protein sequence ID" value="AZB49184.1"/>
    <property type="molecule type" value="Genomic_DNA"/>
</dbReference>
<reference evidence="4" key="1">
    <citation type="submission" date="2017-11" db="EMBL/GenBank/DDBJ databases">
        <title>The distinct marsupial branch of gammaherpesviruses includes novel host-derived genes seldom found in other viruses.</title>
        <authorList>
            <person name="Vaz P.K."/>
        </authorList>
    </citation>
    <scope>NUCLEOTIDE SEQUENCE</scope>
    <source>
        <strain evidence="4">36M/11</strain>
    </source>
</reference>
<dbReference type="HAMAP" id="MF_04007">
    <property type="entry name" value="HSV_DNBI"/>
    <property type="match status" value="1"/>
</dbReference>
<dbReference type="SUPFAM" id="SSF118208">
    <property type="entry name" value="Viral ssDNA binding protein"/>
    <property type="match status" value="1"/>
</dbReference>
<dbReference type="KEGG" id="vg:65102739"/>
<keyword evidence="5" id="KW-1185">Reference proteome</keyword>
<keyword evidence="3" id="KW-0238">DNA-binding</keyword>
<organism evidence="4">
    <name type="scientific">Phascolarctid gammaherpesvirus 1</name>
    <dbReference type="NCBI Taxonomy" id="2249313"/>
    <lineage>
        <taxon>Viruses</taxon>
        <taxon>Duplodnaviria</taxon>
        <taxon>Heunggongvirae</taxon>
        <taxon>Peploviricota</taxon>
        <taxon>Herviviricetes</taxon>
        <taxon>Herpesvirales</taxon>
        <taxon>Orthoherpesviridae</taxon>
        <taxon>Gammaherpesvirinae</taxon>
        <taxon>Manticavirus</taxon>
        <taxon>Manticavirus phascolarctidgamma1</taxon>
    </lineage>
</organism>
<dbReference type="Proteomes" id="UP000677407">
    <property type="component" value="Segment"/>
</dbReference>
<name>A0A3S8D7F7_9GAMA</name>
<evidence type="ECO:0000256" key="2">
    <source>
        <dbReference type="ARBA" id="ARBA00022705"/>
    </source>
</evidence>
<dbReference type="GO" id="GO:0042025">
    <property type="term" value="C:host cell nucleus"/>
    <property type="evidence" value="ECO:0007669"/>
    <property type="project" value="InterPro"/>
</dbReference>
<dbReference type="GO" id="GO:0006260">
    <property type="term" value="P:DNA replication"/>
    <property type="evidence" value="ECO:0007669"/>
    <property type="project" value="UniProtKB-KW"/>
</dbReference>
<dbReference type="GO" id="GO:0003697">
    <property type="term" value="F:single-stranded DNA binding"/>
    <property type="evidence" value="ECO:0007669"/>
    <property type="project" value="InterPro"/>
</dbReference>
<evidence type="ECO:0000313" key="5">
    <source>
        <dbReference type="Proteomes" id="UP000677407"/>
    </source>
</evidence>
<keyword evidence="1" id="KW-1048">Host nucleus</keyword>
<dbReference type="InterPro" id="IPR000635">
    <property type="entry name" value="Viral_ssDNA-bd"/>
</dbReference>
<evidence type="ECO:0000256" key="3">
    <source>
        <dbReference type="ARBA" id="ARBA00023125"/>
    </source>
</evidence>
<keyword evidence="2" id="KW-0235">DNA replication</keyword>
<sequence length="1126" mass="126672">MNTKASAGAENNVASQAEAGPVGYIYLYPTSQFPVEEASLLGNLYLEGNTLSIPLLQGLTVESTFSFNVKAIHKRIDPTSVLARVSSYHRELVVFHNTSAFNPIVDIPGLDTLCKKARCLFGFSEFKAQTTNNTDITWLCSPHYTPQECIGAVAITEVFKERLYGGHLVAVKHLTREVTIGQMTAHQIPLYDRELFRGSSKLPTFYNKALSEHLHARLFTPIAQALRVRDVSAIIDAMENQSIQDQYKMSKITQHKEYAATITQTQDYRQLMIVDAAATELAASYGLSFIEAPHEISGILNYETWPIFERCVSRAERLDALKRWNAQQAIHIHAQIFSTNSILYITKVKRLSDTNQKPDSNSYNNYFLSHGLADLHGQSVNEHGSPTFPGIPKSDLDCTEYSSLHLAYAASFSPNLLARMCYYLQFAYPQKSLGKTKTSMAQYITGAASSPLCEYCSGNRPNSCIETLIFRLKDRFPPINTGQKRDPYVITGTSGPYSDLELLGNFASFREKDDGCAQGDDDKLRYAYSQLCETFRDKLEALGIGETDGETLTEITNIRSFLQVFRDLDTLCENEATEFINKLTVNNVNYRETIRNIANVLQISCNPNWQAPCSVFNMLFYRTILNVIQDIALPICMTYELENPTLGQTPSDWLKMHFQTLWTNFKSCCMDRGVMTGSQVNVIHKEGYTELFDPDLILESPTCPVKMQLRLSRAALTIPKTIKAKHRIVMSSAITNEHVQNSFAKPSTPREKYITLGPYVKFLYKYHRVLFPNTKISPFNFWNIVSDQQRYPNMEGVDPGELKDLVTYINVNSRLHDTRNVFDICPTTMAMYAIQKLNNHIMQACGQTQHYAGILCCLCPTVQENTASDFPHAMGQQRHESVSEYQRCAAATKAIGVQTSALHYIGTQGKLRPVITLPIIVNKYTGINGNATLFQSGNMGYFCGFGVDKNLLPESGFARRTTTNSQFRKKFVFMVPIYGNLIKKYVPTTGAQFEVEAVRRNILAILNEKNTTEAHIKILVELIKHFGTDCKTLTSEDLQFLLGPHCPMGDYILEVLQEFEIPPELAQNKADIETFVRNTVSPQPTDYELVTLDSQTSGTSATELVSNVCQSTRKRKLDCILDSLEL</sequence>
<evidence type="ECO:0000313" key="4">
    <source>
        <dbReference type="EMBL" id="AZB49184.1"/>
    </source>
</evidence>